<accession>A0A3N1L0S2</accession>
<dbReference type="InterPro" id="IPR025711">
    <property type="entry name" value="PepSY"/>
</dbReference>
<dbReference type="EMBL" id="RJKX01000015">
    <property type="protein sequence ID" value="ROP84046.1"/>
    <property type="molecule type" value="Genomic_DNA"/>
</dbReference>
<reference evidence="3 4" key="1">
    <citation type="submission" date="2018-11" db="EMBL/GenBank/DDBJ databases">
        <title>Genomic Encyclopedia of Type Strains, Phase IV (KMG-IV): sequencing the most valuable type-strain genomes for metagenomic binning, comparative biology and taxonomic classification.</title>
        <authorList>
            <person name="Goeker M."/>
        </authorList>
    </citation>
    <scope>NUCLEOTIDE SEQUENCE [LARGE SCALE GENOMIC DNA]</scope>
    <source>
        <strain evidence="3 4">DSM 5900</strain>
    </source>
</reference>
<protein>
    <submittedName>
        <fullName evidence="3">YpeB-like protein with putative protease inhibitory function</fullName>
    </submittedName>
</protein>
<gene>
    <name evidence="3" type="ORF">EDC65_3393</name>
</gene>
<dbReference type="AlphaFoldDB" id="A0A3N1L0S2"/>
<evidence type="ECO:0000313" key="4">
    <source>
        <dbReference type="Proteomes" id="UP000278222"/>
    </source>
</evidence>
<keyword evidence="4" id="KW-1185">Reference proteome</keyword>
<dbReference type="Proteomes" id="UP000278222">
    <property type="component" value="Unassembled WGS sequence"/>
</dbReference>
<dbReference type="Pfam" id="PF03413">
    <property type="entry name" value="PepSY"/>
    <property type="match status" value="1"/>
</dbReference>
<name>A0A3N1L0S2_9PROT</name>
<organism evidence="3 4">
    <name type="scientific">Stella humosa</name>
    <dbReference type="NCBI Taxonomy" id="94"/>
    <lineage>
        <taxon>Bacteria</taxon>
        <taxon>Pseudomonadati</taxon>
        <taxon>Pseudomonadota</taxon>
        <taxon>Alphaproteobacteria</taxon>
        <taxon>Rhodospirillales</taxon>
        <taxon>Stellaceae</taxon>
        <taxon>Stella</taxon>
    </lineage>
</organism>
<proteinExistence type="predicted"/>
<feature type="signal peptide" evidence="1">
    <location>
        <begin position="1"/>
        <end position="26"/>
    </location>
</feature>
<feature type="domain" description="PepSY" evidence="2">
    <location>
        <begin position="36"/>
        <end position="94"/>
    </location>
</feature>
<evidence type="ECO:0000313" key="3">
    <source>
        <dbReference type="EMBL" id="ROP84046.1"/>
    </source>
</evidence>
<comment type="caution">
    <text evidence="3">The sequence shown here is derived from an EMBL/GenBank/DDBJ whole genome shotgun (WGS) entry which is preliminary data.</text>
</comment>
<keyword evidence="1" id="KW-0732">Signal</keyword>
<sequence>MIARRHLLSLLAPALAATLAAAPALLADDAPRRGLLPVSAILARVEARFDGTVLDADVRAGRDGRVVYEVRFLARRGNLLQIRLDAATGAFLDIDGHGFIEAIKPGAR</sequence>
<evidence type="ECO:0000259" key="2">
    <source>
        <dbReference type="Pfam" id="PF03413"/>
    </source>
</evidence>
<dbReference type="RefSeq" id="WP_123691649.1">
    <property type="nucleotide sequence ID" value="NZ_RJKX01000015.1"/>
</dbReference>
<dbReference type="OrthoDB" id="7870353at2"/>
<feature type="chain" id="PRO_5018260586" evidence="1">
    <location>
        <begin position="27"/>
        <end position="108"/>
    </location>
</feature>
<evidence type="ECO:0000256" key="1">
    <source>
        <dbReference type="SAM" id="SignalP"/>
    </source>
</evidence>
<dbReference type="Gene3D" id="3.10.450.40">
    <property type="match status" value="1"/>
</dbReference>